<proteinExistence type="predicted"/>
<evidence type="ECO:0000313" key="2">
    <source>
        <dbReference type="Proteomes" id="UP001519272"/>
    </source>
</evidence>
<accession>A0ABS4FRM5</accession>
<dbReference type="RefSeq" id="WP_210088865.1">
    <property type="nucleotide sequence ID" value="NZ_JAGGKG010000007.1"/>
</dbReference>
<comment type="caution">
    <text evidence="1">The sequence shown here is derived from an EMBL/GenBank/DDBJ whole genome shotgun (WGS) entry which is preliminary data.</text>
</comment>
<organism evidence="1 2">
    <name type="scientific">Paenibacillus turicensis</name>
    <dbReference type="NCBI Taxonomy" id="160487"/>
    <lineage>
        <taxon>Bacteria</taxon>
        <taxon>Bacillati</taxon>
        <taxon>Bacillota</taxon>
        <taxon>Bacilli</taxon>
        <taxon>Bacillales</taxon>
        <taxon>Paenibacillaceae</taxon>
        <taxon>Paenibacillus</taxon>
    </lineage>
</organism>
<evidence type="ECO:0000313" key="1">
    <source>
        <dbReference type="EMBL" id="MBP1905231.1"/>
    </source>
</evidence>
<sequence>MEATICPWCQTEIVWDEELGPEEECPYCHNELDGYRTLTFDVDSARSEDDLNNYGDEEEGLGHLRGQSGKGASHLFHAAGHDPLVYESAVEKLLDTQDVVPECPHCREYMIFSGHHVLGANEFKAAILPSYDKPLLQSKLQYNVFICPSCFHVSQFLDDKERFPFMKAISKEED</sequence>
<dbReference type="EMBL" id="JAGGKG010000007">
    <property type="protein sequence ID" value="MBP1905231.1"/>
    <property type="molecule type" value="Genomic_DNA"/>
</dbReference>
<reference evidence="1 2" key="1">
    <citation type="submission" date="2021-03" db="EMBL/GenBank/DDBJ databases">
        <title>Genomic Encyclopedia of Type Strains, Phase IV (KMG-IV): sequencing the most valuable type-strain genomes for metagenomic binning, comparative biology and taxonomic classification.</title>
        <authorList>
            <person name="Goeker M."/>
        </authorList>
    </citation>
    <scope>NUCLEOTIDE SEQUENCE [LARGE SCALE GENOMIC DNA]</scope>
    <source>
        <strain evidence="1 2">DSM 14349</strain>
    </source>
</reference>
<keyword evidence="2" id="KW-1185">Reference proteome</keyword>
<protein>
    <submittedName>
        <fullName evidence="1">RNA-binding Zn-ribbon protein involved in translation (DUF1610 family)</fullName>
    </submittedName>
</protein>
<gene>
    <name evidence="1" type="ORF">J2Z32_001859</name>
</gene>
<name>A0ABS4FRM5_9BACL</name>
<dbReference type="Proteomes" id="UP001519272">
    <property type="component" value="Unassembled WGS sequence"/>
</dbReference>